<keyword evidence="3" id="KW-1185">Reference proteome</keyword>
<feature type="region of interest" description="Disordered" evidence="1">
    <location>
        <begin position="1"/>
        <end position="36"/>
    </location>
</feature>
<accession>A0ABS0CD69</accession>
<evidence type="ECO:0000313" key="2">
    <source>
        <dbReference type="EMBL" id="MBF6228286.1"/>
    </source>
</evidence>
<protein>
    <recommendedName>
        <fullName evidence="4">Transposase</fullName>
    </recommendedName>
</protein>
<dbReference type="RefSeq" id="WP_195035201.1">
    <property type="nucleotide sequence ID" value="NZ_JADLRE010000021.1"/>
</dbReference>
<reference evidence="2 3" key="1">
    <citation type="submission" date="2020-10" db="EMBL/GenBank/DDBJ databases">
        <title>Identification of Nocardia species via Next-generation sequencing and recognition of intraspecies genetic diversity.</title>
        <authorList>
            <person name="Li P."/>
            <person name="Li P."/>
            <person name="Lu B."/>
        </authorList>
    </citation>
    <scope>NUCLEOTIDE SEQUENCE [LARGE SCALE GENOMIC DNA]</scope>
    <source>
        <strain evidence="2 3">N-11</strain>
    </source>
</reference>
<feature type="region of interest" description="Disordered" evidence="1">
    <location>
        <begin position="51"/>
        <end position="87"/>
    </location>
</feature>
<gene>
    <name evidence="2" type="ORF">IU470_24650</name>
</gene>
<evidence type="ECO:0000313" key="3">
    <source>
        <dbReference type="Proteomes" id="UP000807309"/>
    </source>
</evidence>
<evidence type="ECO:0008006" key="4">
    <source>
        <dbReference type="Google" id="ProtNLM"/>
    </source>
</evidence>
<dbReference type="EMBL" id="JADLRE010000021">
    <property type="protein sequence ID" value="MBF6228286.1"/>
    <property type="molecule type" value="Genomic_DNA"/>
</dbReference>
<organism evidence="2 3">
    <name type="scientific">Nocardia abscessus</name>
    <dbReference type="NCBI Taxonomy" id="120957"/>
    <lineage>
        <taxon>Bacteria</taxon>
        <taxon>Bacillati</taxon>
        <taxon>Actinomycetota</taxon>
        <taxon>Actinomycetes</taxon>
        <taxon>Mycobacteriales</taxon>
        <taxon>Nocardiaceae</taxon>
        <taxon>Nocardia</taxon>
    </lineage>
</organism>
<sequence length="103" mass="11379">MALLDDHTGKARGRRLPRISQGLGFDRRAERAATAQPRIRGVHQVGEAGRQIGGRTAHIEAGPVHRDPGFLRRRQTGESVKPGLPVSSLRVRSAGRRWWRTGS</sequence>
<evidence type="ECO:0000256" key="1">
    <source>
        <dbReference type="SAM" id="MobiDB-lite"/>
    </source>
</evidence>
<name>A0ABS0CD69_9NOCA</name>
<dbReference type="Proteomes" id="UP000807309">
    <property type="component" value="Unassembled WGS sequence"/>
</dbReference>
<comment type="caution">
    <text evidence="2">The sequence shown here is derived from an EMBL/GenBank/DDBJ whole genome shotgun (WGS) entry which is preliminary data.</text>
</comment>
<proteinExistence type="predicted"/>